<dbReference type="OrthoDB" id="5007898at2"/>
<feature type="region of interest" description="Disordered" evidence="1">
    <location>
        <begin position="35"/>
        <end position="102"/>
    </location>
</feature>
<keyword evidence="4" id="KW-1185">Reference proteome</keyword>
<feature type="compositionally biased region" description="Low complexity" evidence="1">
    <location>
        <begin position="91"/>
        <end position="102"/>
    </location>
</feature>
<reference evidence="3 4" key="1">
    <citation type="submission" date="2019-01" db="EMBL/GenBank/DDBJ databases">
        <title>Agromyces.</title>
        <authorList>
            <person name="Li J."/>
        </authorList>
    </citation>
    <scope>NUCLEOTIDE SEQUENCE [LARGE SCALE GENOMIC DNA]</scope>
    <source>
        <strain evidence="3 4">DSM 15934</strain>
    </source>
</reference>
<dbReference type="RefSeq" id="WP_129522490.1">
    <property type="nucleotide sequence ID" value="NZ_SDPN01000064.1"/>
</dbReference>
<dbReference type="AlphaFoldDB" id="A0A4Q2KNZ3"/>
<keyword evidence="2" id="KW-0812">Transmembrane</keyword>
<evidence type="ECO:0000256" key="1">
    <source>
        <dbReference type="SAM" id="MobiDB-lite"/>
    </source>
</evidence>
<evidence type="ECO:0000313" key="3">
    <source>
        <dbReference type="EMBL" id="RXZ67094.1"/>
    </source>
</evidence>
<feature type="transmembrane region" description="Helical" evidence="2">
    <location>
        <begin position="226"/>
        <end position="245"/>
    </location>
</feature>
<feature type="compositionally biased region" description="Pro residues" evidence="1">
    <location>
        <begin position="58"/>
        <end position="76"/>
    </location>
</feature>
<dbReference type="Proteomes" id="UP000293865">
    <property type="component" value="Unassembled WGS sequence"/>
</dbReference>
<gene>
    <name evidence="3" type="ORF">ESP51_19275</name>
</gene>
<feature type="transmembrane region" description="Helical" evidence="2">
    <location>
        <begin position="12"/>
        <end position="30"/>
    </location>
</feature>
<protein>
    <recommendedName>
        <fullName evidence="5">DUF916 domain-containing protein</fullName>
    </recommendedName>
</protein>
<accession>A0A4Q2KNZ3</accession>
<organism evidence="3 4">
    <name type="scientific">Agromyces albus</name>
    <dbReference type="NCBI Taxonomy" id="205332"/>
    <lineage>
        <taxon>Bacteria</taxon>
        <taxon>Bacillati</taxon>
        <taxon>Actinomycetota</taxon>
        <taxon>Actinomycetes</taxon>
        <taxon>Micrococcales</taxon>
        <taxon>Microbacteriaceae</taxon>
        <taxon>Agromyces</taxon>
    </lineage>
</organism>
<feature type="compositionally biased region" description="Basic and acidic residues" evidence="1">
    <location>
        <begin position="40"/>
        <end position="53"/>
    </location>
</feature>
<keyword evidence="2" id="KW-0472">Membrane</keyword>
<name>A0A4Q2KNZ3_9MICO</name>
<evidence type="ECO:0000256" key="2">
    <source>
        <dbReference type="SAM" id="Phobius"/>
    </source>
</evidence>
<evidence type="ECO:0008006" key="5">
    <source>
        <dbReference type="Google" id="ProtNLM"/>
    </source>
</evidence>
<sequence length="258" mass="26349">MIDALRVLARPIAIAGGMLLVAVLVGGGALTTEQPALAGEGDHEGNLTVDVRDGVAPPTVPPTTPPKGPPITPPGRPGAGQQGSGSFVDTAGAPAAAPASPPAADEVSLGGVLFVGGLAGGYSPSLNPLAGQLQVWFTVRNASESTIDATADFWLEGPFGNRISHVDDVKVDALEPGEKRTISATLTGVGQWTFVSAHTTFTPPKQVDNAELSSFTRDANVFAPPWLIGVGIVVGLGFAAVRHFLRRVDVPMRLGEAA</sequence>
<dbReference type="EMBL" id="SDPN01000064">
    <property type="protein sequence ID" value="RXZ67094.1"/>
    <property type="molecule type" value="Genomic_DNA"/>
</dbReference>
<keyword evidence="2" id="KW-1133">Transmembrane helix</keyword>
<evidence type="ECO:0000313" key="4">
    <source>
        <dbReference type="Proteomes" id="UP000293865"/>
    </source>
</evidence>
<proteinExistence type="predicted"/>
<comment type="caution">
    <text evidence="3">The sequence shown here is derived from an EMBL/GenBank/DDBJ whole genome shotgun (WGS) entry which is preliminary data.</text>
</comment>